<dbReference type="FunFam" id="3.40.630.10:FF:000089">
    <property type="entry name" value="N-acetylated alpha-linked acidic dipeptidase like 1"/>
    <property type="match status" value="1"/>
</dbReference>
<dbReference type="GO" id="GO:0005886">
    <property type="term" value="C:plasma membrane"/>
    <property type="evidence" value="ECO:0007669"/>
    <property type="project" value="UniProtKB-SubCell"/>
</dbReference>
<keyword evidence="16" id="KW-0325">Glycoprotein</keyword>
<dbReference type="Gene3D" id="3.50.30.30">
    <property type="match status" value="1"/>
</dbReference>
<dbReference type="EMBL" id="JAIWYP010000003">
    <property type="protein sequence ID" value="KAH3845996.1"/>
    <property type="molecule type" value="Genomic_DNA"/>
</dbReference>
<comment type="caution">
    <text evidence="22">The sequence shown here is derived from an EMBL/GenBank/DDBJ whole genome shotgun (WGS) entry which is preliminary data.</text>
</comment>
<keyword evidence="5" id="KW-1003">Cell membrane</keyword>
<dbReference type="GO" id="GO:0004181">
    <property type="term" value="F:metallocarboxypeptidase activity"/>
    <property type="evidence" value="ECO:0007669"/>
    <property type="project" value="UniProtKB-EC"/>
</dbReference>
<proteinExistence type="inferred from homology"/>
<gene>
    <name evidence="22" type="ORF">DPMN_088291</name>
</gene>
<evidence type="ECO:0000256" key="1">
    <source>
        <dbReference type="ARBA" id="ARBA00001947"/>
    </source>
</evidence>
<evidence type="ECO:0000256" key="4">
    <source>
        <dbReference type="ARBA" id="ARBA00011738"/>
    </source>
</evidence>
<dbReference type="SUPFAM" id="SSF47672">
    <property type="entry name" value="Transferrin receptor-like dimerisation domain"/>
    <property type="match status" value="1"/>
</dbReference>
<dbReference type="InterPro" id="IPR007365">
    <property type="entry name" value="TFR-like_dimer_dom"/>
</dbReference>
<evidence type="ECO:0000256" key="9">
    <source>
        <dbReference type="ARBA" id="ARBA00022801"/>
    </source>
</evidence>
<evidence type="ECO:0000256" key="7">
    <source>
        <dbReference type="ARBA" id="ARBA00022692"/>
    </source>
</evidence>
<evidence type="ECO:0000256" key="3">
    <source>
        <dbReference type="ARBA" id="ARBA00005634"/>
    </source>
</evidence>
<evidence type="ECO:0000259" key="21">
    <source>
        <dbReference type="Pfam" id="PF04389"/>
    </source>
</evidence>
<dbReference type="Pfam" id="PF02225">
    <property type="entry name" value="PA"/>
    <property type="match status" value="1"/>
</dbReference>
<dbReference type="GO" id="GO:0006508">
    <property type="term" value="P:proteolysis"/>
    <property type="evidence" value="ECO:0007669"/>
    <property type="project" value="UniProtKB-KW"/>
</dbReference>
<protein>
    <recommendedName>
        <fullName evidence="18">glutamate carboxypeptidase II</fullName>
        <ecNumber evidence="18">3.4.17.21</ecNumber>
    </recommendedName>
</protein>
<dbReference type="InterPro" id="IPR007484">
    <property type="entry name" value="Peptidase_M28"/>
</dbReference>
<comment type="cofactor">
    <cofactor evidence="1">
        <name>Zn(2+)</name>
        <dbReference type="ChEBI" id="CHEBI:29105"/>
    </cofactor>
</comment>
<comment type="subcellular location">
    <subcellularLocation>
        <location evidence="2">Cell membrane</location>
        <topology evidence="2">Single-pass type II membrane protein</topology>
    </subcellularLocation>
</comment>
<dbReference type="InterPro" id="IPR039373">
    <property type="entry name" value="Peptidase_M28B"/>
</dbReference>
<evidence type="ECO:0000256" key="16">
    <source>
        <dbReference type="ARBA" id="ARBA00023180"/>
    </source>
</evidence>
<accession>A0A9D4KVX3</accession>
<evidence type="ECO:0000259" key="20">
    <source>
        <dbReference type="Pfam" id="PF04253"/>
    </source>
</evidence>
<dbReference type="InterPro" id="IPR046450">
    <property type="entry name" value="PA_dom_sf"/>
</dbReference>
<dbReference type="Gene3D" id="3.40.630.10">
    <property type="entry name" value="Zn peptidases"/>
    <property type="match status" value="1"/>
</dbReference>
<dbReference type="CDD" id="cd02121">
    <property type="entry name" value="PA_GCPII_like"/>
    <property type="match status" value="1"/>
</dbReference>
<evidence type="ECO:0000256" key="14">
    <source>
        <dbReference type="ARBA" id="ARBA00023049"/>
    </source>
</evidence>
<evidence type="ECO:0000256" key="6">
    <source>
        <dbReference type="ARBA" id="ARBA00022670"/>
    </source>
</evidence>
<evidence type="ECO:0000256" key="2">
    <source>
        <dbReference type="ARBA" id="ARBA00004401"/>
    </source>
</evidence>
<dbReference type="SUPFAM" id="SSF52025">
    <property type="entry name" value="PA domain"/>
    <property type="match status" value="1"/>
</dbReference>
<dbReference type="AlphaFoldDB" id="A0A9D4KVX3"/>
<evidence type="ECO:0000256" key="8">
    <source>
        <dbReference type="ARBA" id="ARBA00022723"/>
    </source>
</evidence>
<keyword evidence="7" id="KW-0812">Transmembrane</keyword>
<dbReference type="SUPFAM" id="SSF53187">
    <property type="entry name" value="Zn-dependent exopeptidases"/>
    <property type="match status" value="1"/>
</dbReference>
<keyword evidence="14" id="KW-0482">Metalloprotease</keyword>
<keyword evidence="6" id="KW-0645">Protease</keyword>
<dbReference type="PANTHER" id="PTHR10404:SF77">
    <property type="entry name" value="GLUTAMATE CARBOXYPEPTIDASE 2 HOMOLOG"/>
    <property type="match status" value="1"/>
</dbReference>
<keyword evidence="10" id="KW-0862">Zinc</keyword>
<comment type="catalytic activity">
    <reaction evidence="17">
        <text>Release of an unsubstituted, C-terminal glutamyl residue, typically from Ac-Asp-Glu or folylpoly-gamma-glutamates.</text>
        <dbReference type="EC" id="3.4.17.21"/>
    </reaction>
</comment>
<dbReference type="Pfam" id="PF04253">
    <property type="entry name" value="TFR_dimer"/>
    <property type="match status" value="1"/>
</dbReference>
<dbReference type="Pfam" id="PF04389">
    <property type="entry name" value="Peptidase_M28"/>
    <property type="match status" value="1"/>
</dbReference>
<comment type="similarity">
    <text evidence="3">Belongs to the peptidase M28 family. M28B subfamily.</text>
</comment>
<evidence type="ECO:0000256" key="11">
    <source>
        <dbReference type="ARBA" id="ARBA00022968"/>
    </source>
</evidence>
<evidence type="ECO:0000256" key="15">
    <source>
        <dbReference type="ARBA" id="ARBA00023136"/>
    </source>
</evidence>
<feature type="domain" description="Peptidase M28" evidence="21">
    <location>
        <begin position="281"/>
        <end position="467"/>
    </location>
</feature>
<comment type="subunit">
    <text evidence="4">Homodimer.</text>
</comment>
<dbReference type="GO" id="GO:0046872">
    <property type="term" value="F:metal ion binding"/>
    <property type="evidence" value="ECO:0007669"/>
    <property type="project" value="UniProtKB-KW"/>
</dbReference>
<evidence type="ECO:0000313" key="23">
    <source>
        <dbReference type="Proteomes" id="UP000828390"/>
    </source>
</evidence>
<evidence type="ECO:0000313" key="22">
    <source>
        <dbReference type="EMBL" id="KAH3845996.1"/>
    </source>
</evidence>
<name>A0A9D4KVX3_DREPO</name>
<dbReference type="CDD" id="cd08022">
    <property type="entry name" value="M28_PSMA_like"/>
    <property type="match status" value="1"/>
</dbReference>
<keyword evidence="9" id="KW-0378">Hydrolase</keyword>
<keyword evidence="12" id="KW-1133">Transmembrane helix</keyword>
<feature type="domain" description="Transferrin receptor-like dimerisation" evidence="20">
    <location>
        <begin position="550"/>
        <end position="667"/>
    </location>
</feature>
<sequence length="676" mass="75855">MLTEKPHLSGTEQNHELGRKLTEFWTEVGLDHVTLTPYKVQLSYPNETSLSYVELLDGNGNSVYKSNLTEPVLTPEENKPDVVPPFNAYSPPGNITGEIVYLNYGRVEDHLYLERNTSLTVKGKIVLVRYGKIFRGDKVRQAEKRGAIGVILFSDPDDITSGIVDKVYPDDWWLPPSGAQRGSIYLGVGDPLTPGYPAIESAYRKKDPDEYMPGIPCHPVGYGIAVKIMEALAGIEVPIDWRGKMNVTYKFGGSFNTNGWKAHIFVSTAPKMVTTYNAFGIIRGAVEPDRYVLVGNHRDAWVFGALDPSSGTAAMMEMSRVMGNLLKSGKWRPRRSIVFCSWGAEEYGLVGSIEWVEHYTKVLGARAVAYLNVDIAVEGNFSLRALGTPLLYQSVYSAARKVSNPNQAEVAAGRTSVYDTWFNTFPWQAYDRPEINLPGSGSDYAPFRDRIGVANIDIRYTWNKKKMKLSAYPMYHSVYETFYLVDKIMDIGFKYHTALGQLWVEMTRQLADDVILPLNVSDMVSLIKDQTDNLLTRFGQLMENNGTDTAVLRSAVQNLTNTVYEFVKAVSSVDKKDPYAVRRVNDQLMNVERAFIDPNGLPGRKYKHHLLFTESNVNSYAGSSYPGLSDALTNIEQGENVTEQWEVVHRHFAVVVFTLQSAQSVLKNVTDFMFTY</sequence>
<dbReference type="PANTHER" id="PTHR10404">
    <property type="entry name" value="N-ACETYLATED-ALPHA-LINKED ACIDIC DIPEPTIDASE"/>
    <property type="match status" value="1"/>
</dbReference>
<evidence type="ECO:0000259" key="19">
    <source>
        <dbReference type="Pfam" id="PF02225"/>
    </source>
</evidence>
<keyword evidence="13" id="KW-0224">Dipeptidase</keyword>
<feature type="domain" description="PA" evidence="19">
    <location>
        <begin position="96"/>
        <end position="182"/>
    </location>
</feature>
<keyword evidence="11" id="KW-0735">Signal-anchor</keyword>
<evidence type="ECO:0000256" key="5">
    <source>
        <dbReference type="ARBA" id="ARBA00022475"/>
    </source>
</evidence>
<keyword evidence="23" id="KW-1185">Reference proteome</keyword>
<reference evidence="22" key="2">
    <citation type="submission" date="2020-11" db="EMBL/GenBank/DDBJ databases">
        <authorList>
            <person name="McCartney M.A."/>
            <person name="Auch B."/>
            <person name="Kono T."/>
            <person name="Mallez S."/>
            <person name="Becker A."/>
            <person name="Gohl D.M."/>
            <person name="Silverstein K.A.T."/>
            <person name="Koren S."/>
            <person name="Bechman K.B."/>
            <person name="Herman A."/>
            <person name="Abrahante J.E."/>
            <person name="Garbe J."/>
        </authorList>
    </citation>
    <scope>NUCLEOTIDE SEQUENCE</scope>
    <source>
        <strain evidence="22">Duluth1</strain>
        <tissue evidence="22">Whole animal</tissue>
    </source>
</reference>
<organism evidence="22 23">
    <name type="scientific">Dreissena polymorpha</name>
    <name type="common">Zebra mussel</name>
    <name type="synonym">Mytilus polymorpha</name>
    <dbReference type="NCBI Taxonomy" id="45954"/>
    <lineage>
        <taxon>Eukaryota</taxon>
        <taxon>Metazoa</taxon>
        <taxon>Spiralia</taxon>
        <taxon>Lophotrochozoa</taxon>
        <taxon>Mollusca</taxon>
        <taxon>Bivalvia</taxon>
        <taxon>Autobranchia</taxon>
        <taxon>Heteroconchia</taxon>
        <taxon>Euheterodonta</taxon>
        <taxon>Imparidentia</taxon>
        <taxon>Neoheterodontei</taxon>
        <taxon>Myida</taxon>
        <taxon>Dreissenoidea</taxon>
        <taxon>Dreissenidae</taxon>
        <taxon>Dreissena</taxon>
    </lineage>
</organism>
<evidence type="ECO:0000256" key="17">
    <source>
        <dbReference type="ARBA" id="ARBA00052003"/>
    </source>
</evidence>
<dbReference type="EC" id="3.4.17.21" evidence="18"/>
<keyword evidence="8" id="KW-0479">Metal-binding</keyword>
<feature type="non-terminal residue" evidence="22">
    <location>
        <position position="1"/>
    </location>
</feature>
<dbReference type="FunFam" id="1.20.930.40:FF:000001">
    <property type="entry name" value="N-acetylated-alpha-linked acidic dipeptidase 2"/>
    <property type="match status" value="1"/>
</dbReference>
<dbReference type="GO" id="GO:0016805">
    <property type="term" value="F:dipeptidase activity"/>
    <property type="evidence" value="ECO:0007669"/>
    <property type="project" value="UniProtKB-KW"/>
</dbReference>
<evidence type="ECO:0000256" key="13">
    <source>
        <dbReference type="ARBA" id="ARBA00022997"/>
    </source>
</evidence>
<dbReference type="FunFam" id="3.50.30.30:FF:000002">
    <property type="entry name" value="N-acetylated-alpha-linked acidic dipeptidase 2"/>
    <property type="match status" value="1"/>
</dbReference>
<dbReference type="InterPro" id="IPR003137">
    <property type="entry name" value="PA_domain"/>
</dbReference>
<evidence type="ECO:0000256" key="12">
    <source>
        <dbReference type="ARBA" id="ARBA00022989"/>
    </source>
</evidence>
<evidence type="ECO:0000256" key="10">
    <source>
        <dbReference type="ARBA" id="ARBA00022833"/>
    </source>
</evidence>
<dbReference type="Gene3D" id="1.20.930.40">
    <property type="entry name" value="Transferrin receptor-like, dimerisation domain"/>
    <property type="match status" value="1"/>
</dbReference>
<evidence type="ECO:0000256" key="18">
    <source>
        <dbReference type="ARBA" id="ARBA00066561"/>
    </source>
</evidence>
<dbReference type="InterPro" id="IPR036757">
    <property type="entry name" value="TFR-like_dimer_dom_sf"/>
</dbReference>
<dbReference type="Proteomes" id="UP000828390">
    <property type="component" value="Unassembled WGS sequence"/>
</dbReference>
<keyword evidence="15" id="KW-0472">Membrane</keyword>
<reference evidence="22" key="1">
    <citation type="journal article" date="2019" name="bioRxiv">
        <title>The Genome of the Zebra Mussel, Dreissena polymorpha: A Resource for Invasive Species Research.</title>
        <authorList>
            <person name="McCartney M.A."/>
            <person name="Auch B."/>
            <person name="Kono T."/>
            <person name="Mallez S."/>
            <person name="Zhang Y."/>
            <person name="Obille A."/>
            <person name="Becker A."/>
            <person name="Abrahante J.E."/>
            <person name="Garbe J."/>
            <person name="Badalamenti J.P."/>
            <person name="Herman A."/>
            <person name="Mangelson H."/>
            <person name="Liachko I."/>
            <person name="Sullivan S."/>
            <person name="Sone E.D."/>
            <person name="Koren S."/>
            <person name="Silverstein K.A.T."/>
            <person name="Beckman K.B."/>
            <person name="Gohl D.M."/>
        </authorList>
    </citation>
    <scope>NUCLEOTIDE SEQUENCE</scope>
    <source>
        <strain evidence="22">Duluth1</strain>
        <tissue evidence="22">Whole animal</tissue>
    </source>
</reference>